<evidence type="ECO:0000313" key="1">
    <source>
        <dbReference type="EMBL" id="GFY07542.1"/>
    </source>
</evidence>
<gene>
    <name evidence="1" type="ORF">TNCV_3650491</name>
</gene>
<organism evidence="1 2">
    <name type="scientific">Trichonephila clavipes</name>
    <name type="common">Golden silk orbweaver</name>
    <name type="synonym">Nephila clavipes</name>
    <dbReference type="NCBI Taxonomy" id="2585209"/>
    <lineage>
        <taxon>Eukaryota</taxon>
        <taxon>Metazoa</taxon>
        <taxon>Ecdysozoa</taxon>
        <taxon>Arthropoda</taxon>
        <taxon>Chelicerata</taxon>
        <taxon>Arachnida</taxon>
        <taxon>Araneae</taxon>
        <taxon>Araneomorphae</taxon>
        <taxon>Entelegynae</taxon>
        <taxon>Araneoidea</taxon>
        <taxon>Nephilidae</taxon>
        <taxon>Trichonephila</taxon>
    </lineage>
</organism>
<dbReference type="AlphaFoldDB" id="A0A8X6SE24"/>
<dbReference type="Proteomes" id="UP000887159">
    <property type="component" value="Unassembled WGS sequence"/>
</dbReference>
<sequence length="195" mass="22399">MPYSGNPEINNCKRSSHREGAYFTVVMRDMTCRNRELDVDRKAVVGIGEAIEFAGQCNNVRMKDRFCVHLEHRKPKGPSMRRKLAITQPREVVEKHKDKQQKGVPCADGQYCVEMKAHEQRNYKKHYVGSSQRVAILPIAHSLLDGDICSYLSRVWARDIGIVHDGRGSHNRMEFMPSHWNVLCYTLPVCSVAMR</sequence>
<protein>
    <submittedName>
        <fullName evidence="1">Uncharacterized protein</fullName>
    </submittedName>
</protein>
<dbReference type="EMBL" id="BMAU01021275">
    <property type="protein sequence ID" value="GFY07542.1"/>
    <property type="molecule type" value="Genomic_DNA"/>
</dbReference>
<reference evidence="1" key="1">
    <citation type="submission" date="2020-08" db="EMBL/GenBank/DDBJ databases">
        <title>Multicomponent nature underlies the extraordinary mechanical properties of spider dragline silk.</title>
        <authorList>
            <person name="Kono N."/>
            <person name="Nakamura H."/>
            <person name="Mori M."/>
            <person name="Yoshida Y."/>
            <person name="Ohtoshi R."/>
            <person name="Malay A.D."/>
            <person name="Moran D.A.P."/>
            <person name="Tomita M."/>
            <person name="Numata K."/>
            <person name="Arakawa K."/>
        </authorList>
    </citation>
    <scope>NUCLEOTIDE SEQUENCE</scope>
</reference>
<accession>A0A8X6SE24</accession>
<keyword evidence="2" id="KW-1185">Reference proteome</keyword>
<name>A0A8X6SE24_TRICX</name>
<proteinExistence type="predicted"/>
<evidence type="ECO:0000313" key="2">
    <source>
        <dbReference type="Proteomes" id="UP000887159"/>
    </source>
</evidence>
<comment type="caution">
    <text evidence="1">The sequence shown here is derived from an EMBL/GenBank/DDBJ whole genome shotgun (WGS) entry which is preliminary data.</text>
</comment>